<dbReference type="PANTHER" id="PTHR34220">
    <property type="entry name" value="SENSOR HISTIDINE KINASE YPDA"/>
    <property type="match status" value="1"/>
</dbReference>
<dbReference type="Pfam" id="PF02518">
    <property type="entry name" value="HATPase_c"/>
    <property type="match status" value="1"/>
</dbReference>
<dbReference type="CDD" id="cd06225">
    <property type="entry name" value="HAMP"/>
    <property type="match status" value="1"/>
</dbReference>
<keyword evidence="11 12" id="KW-0472">Membrane</keyword>
<reference evidence="14" key="1">
    <citation type="submission" date="2020-09" db="EMBL/GenBank/DDBJ databases">
        <title>A novel bacterium of genus Paenibacillus, isolated from South China Sea.</title>
        <authorList>
            <person name="Huang H."/>
            <person name="Mo K."/>
            <person name="Hu Y."/>
        </authorList>
    </citation>
    <scope>NUCLEOTIDE SEQUENCE</scope>
    <source>
        <strain evidence="14">IB182363</strain>
    </source>
</reference>
<dbReference type="GO" id="GO:0000155">
    <property type="term" value="F:phosphorelay sensor kinase activity"/>
    <property type="evidence" value="ECO:0007669"/>
    <property type="project" value="InterPro"/>
</dbReference>
<evidence type="ECO:0000256" key="12">
    <source>
        <dbReference type="SAM" id="Phobius"/>
    </source>
</evidence>
<dbReference type="Gene3D" id="6.10.340.10">
    <property type="match status" value="1"/>
</dbReference>
<keyword evidence="5 12" id="KW-0812">Transmembrane</keyword>
<name>A0A927CC68_9BACL</name>
<accession>A0A927CC68</accession>
<dbReference type="InterPro" id="IPR003660">
    <property type="entry name" value="HAMP_dom"/>
</dbReference>
<dbReference type="EMBL" id="JACXJA010000041">
    <property type="protein sequence ID" value="MBD2865364.1"/>
    <property type="molecule type" value="Genomic_DNA"/>
</dbReference>
<comment type="subcellular location">
    <subcellularLocation>
        <location evidence="1">Cell membrane</location>
        <topology evidence="1">Multi-pass membrane protein</topology>
    </subcellularLocation>
</comment>
<dbReference type="GO" id="GO:0005886">
    <property type="term" value="C:plasma membrane"/>
    <property type="evidence" value="ECO:0007669"/>
    <property type="project" value="UniProtKB-SubCell"/>
</dbReference>
<dbReference type="Pfam" id="PF02743">
    <property type="entry name" value="dCache_1"/>
    <property type="match status" value="1"/>
</dbReference>
<keyword evidence="15" id="KW-1185">Reference proteome</keyword>
<dbReference type="AlphaFoldDB" id="A0A927CC68"/>
<evidence type="ECO:0000256" key="6">
    <source>
        <dbReference type="ARBA" id="ARBA00022741"/>
    </source>
</evidence>
<evidence type="ECO:0000256" key="8">
    <source>
        <dbReference type="ARBA" id="ARBA00022840"/>
    </source>
</evidence>
<evidence type="ECO:0000256" key="1">
    <source>
        <dbReference type="ARBA" id="ARBA00004651"/>
    </source>
</evidence>
<keyword evidence="10" id="KW-0902">Two-component regulatory system</keyword>
<dbReference type="Gene3D" id="3.30.565.10">
    <property type="entry name" value="Histidine kinase-like ATPase, C-terminal domain"/>
    <property type="match status" value="1"/>
</dbReference>
<feature type="domain" description="HAMP" evidence="13">
    <location>
        <begin position="321"/>
        <end position="374"/>
    </location>
</feature>
<comment type="caution">
    <text evidence="14">The sequence shown here is derived from an EMBL/GenBank/DDBJ whole genome shotgun (WGS) entry which is preliminary data.</text>
</comment>
<evidence type="ECO:0000256" key="7">
    <source>
        <dbReference type="ARBA" id="ARBA00022777"/>
    </source>
</evidence>
<evidence type="ECO:0000313" key="15">
    <source>
        <dbReference type="Proteomes" id="UP000639396"/>
    </source>
</evidence>
<evidence type="ECO:0000256" key="2">
    <source>
        <dbReference type="ARBA" id="ARBA00022475"/>
    </source>
</evidence>
<evidence type="ECO:0000256" key="11">
    <source>
        <dbReference type="ARBA" id="ARBA00023136"/>
    </source>
</evidence>
<dbReference type="RefSeq" id="WP_190930984.1">
    <property type="nucleotide sequence ID" value="NZ_JACXJA010000041.1"/>
</dbReference>
<dbReference type="SMART" id="SM00304">
    <property type="entry name" value="HAMP"/>
    <property type="match status" value="1"/>
</dbReference>
<dbReference type="Pfam" id="PF06580">
    <property type="entry name" value="His_kinase"/>
    <property type="match status" value="1"/>
</dbReference>
<dbReference type="Pfam" id="PF00672">
    <property type="entry name" value="HAMP"/>
    <property type="match status" value="1"/>
</dbReference>
<dbReference type="SUPFAM" id="SSF158472">
    <property type="entry name" value="HAMP domain-like"/>
    <property type="match status" value="1"/>
</dbReference>
<dbReference type="SMART" id="SM00387">
    <property type="entry name" value="HATPase_c"/>
    <property type="match status" value="1"/>
</dbReference>
<dbReference type="PANTHER" id="PTHR34220:SF11">
    <property type="entry name" value="SENSOR PROTEIN KINASE HPTS"/>
    <property type="match status" value="1"/>
</dbReference>
<evidence type="ECO:0000313" key="14">
    <source>
        <dbReference type="EMBL" id="MBD2865364.1"/>
    </source>
</evidence>
<feature type="transmembrane region" description="Helical" evidence="12">
    <location>
        <begin position="305"/>
        <end position="325"/>
    </location>
</feature>
<keyword evidence="8" id="KW-0067">ATP-binding</keyword>
<keyword evidence="6" id="KW-0547">Nucleotide-binding</keyword>
<feature type="transmembrane region" description="Helical" evidence="12">
    <location>
        <begin position="20"/>
        <end position="38"/>
    </location>
</feature>
<dbReference type="SUPFAM" id="SSF55874">
    <property type="entry name" value="ATPase domain of HSP90 chaperone/DNA topoisomerase II/histidine kinase"/>
    <property type="match status" value="1"/>
</dbReference>
<evidence type="ECO:0000256" key="9">
    <source>
        <dbReference type="ARBA" id="ARBA00022989"/>
    </source>
</evidence>
<keyword evidence="4" id="KW-0808">Transferase</keyword>
<gene>
    <name evidence="14" type="ORF">IDH45_25610</name>
</gene>
<sequence>MKSNRFREVSRFSIRHKFIFLFFILIVFPFGFVGYFSYHKSIEAIRQANTDASLEILDKSGKNLDNYLNLASSFQNELMFSSELQELMSAEVPNELEELAFTERLLNYMGVLQNQTHGYSIRIFPLEPERFQRFKHSVYHSLDIEREEWFRQIRDGSPPFWALFLPQHNPAVYTEPILSKIKRLYHLTSRKETAVVLVDIKVSTLHHYLAPLQMQESQQLMLLDENQVILYHQDLSLLGFKLRDERLIDFIGGEGRGAGEFLIDGTEYAASFTTLDSGWKLLSMVPLAVLEQPVAWIETLSLSFLFFYLLLSIVILAYITVRFTGPIQNLVKAMRKVGQNNLAGHRQQINRNDEIGWLYRGFDQMVHRIDHLVQSVEKAAQDKKELEFQVLTHQINPHFLYNTLESIRWMAESRNAADISEMVSELGRLLRLSLNDGKELTTVDRELEHVRAYVKIQNNRTDTPIRVVYLVEEELLQLSCLRLLLQPLVENSIKHAIGHVKEDGIKIVIKGRLDGQSIRFEVSDNGPGFGERAETLLSDRAGELSGRQGVGLRNVHDRLLTYFGEPYQLRVRNGANGGAIVEFAHPVLKDR</sequence>
<evidence type="ECO:0000256" key="3">
    <source>
        <dbReference type="ARBA" id="ARBA00022553"/>
    </source>
</evidence>
<proteinExistence type="predicted"/>
<organism evidence="14 15">
    <name type="scientific">Paenibacillus oceani</name>
    <dbReference type="NCBI Taxonomy" id="2772510"/>
    <lineage>
        <taxon>Bacteria</taxon>
        <taxon>Bacillati</taxon>
        <taxon>Bacillota</taxon>
        <taxon>Bacilli</taxon>
        <taxon>Bacillales</taxon>
        <taxon>Paenibacillaceae</taxon>
        <taxon>Paenibacillus</taxon>
    </lineage>
</organism>
<keyword evidence="2" id="KW-1003">Cell membrane</keyword>
<keyword evidence="9 12" id="KW-1133">Transmembrane helix</keyword>
<protein>
    <submittedName>
        <fullName evidence="14">Histidine kinase</fullName>
    </submittedName>
</protein>
<dbReference type="InterPro" id="IPR036890">
    <property type="entry name" value="HATPase_C_sf"/>
</dbReference>
<dbReference type="InterPro" id="IPR033479">
    <property type="entry name" value="dCache_1"/>
</dbReference>
<dbReference type="Proteomes" id="UP000639396">
    <property type="component" value="Unassembled WGS sequence"/>
</dbReference>
<evidence type="ECO:0000256" key="5">
    <source>
        <dbReference type="ARBA" id="ARBA00022692"/>
    </source>
</evidence>
<keyword evidence="3" id="KW-0597">Phosphoprotein</keyword>
<dbReference type="GO" id="GO:0005524">
    <property type="term" value="F:ATP binding"/>
    <property type="evidence" value="ECO:0007669"/>
    <property type="project" value="UniProtKB-KW"/>
</dbReference>
<dbReference type="InterPro" id="IPR003594">
    <property type="entry name" value="HATPase_dom"/>
</dbReference>
<dbReference type="PROSITE" id="PS50885">
    <property type="entry name" value="HAMP"/>
    <property type="match status" value="1"/>
</dbReference>
<evidence type="ECO:0000256" key="4">
    <source>
        <dbReference type="ARBA" id="ARBA00022679"/>
    </source>
</evidence>
<dbReference type="InterPro" id="IPR050640">
    <property type="entry name" value="Bact_2-comp_sensor_kinase"/>
</dbReference>
<keyword evidence="7 14" id="KW-0418">Kinase</keyword>
<evidence type="ECO:0000256" key="10">
    <source>
        <dbReference type="ARBA" id="ARBA00023012"/>
    </source>
</evidence>
<dbReference type="Gene3D" id="3.30.450.20">
    <property type="entry name" value="PAS domain"/>
    <property type="match status" value="1"/>
</dbReference>
<dbReference type="InterPro" id="IPR010559">
    <property type="entry name" value="Sig_transdc_His_kin_internal"/>
</dbReference>
<evidence type="ECO:0000259" key="13">
    <source>
        <dbReference type="PROSITE" id="PS50885"/>
    </source>
</evidence>